<evidence type="ECO:0000256" key="7">
    <source>
        <dbReference type="ARBA" id="ARBA00022490"/>
    </source>
</evidence>
<evidence type="ECO:0000256" key="27">
    <source>
        <dbReference type="ARBA" id="ARBA00048290"/>
    </source>
</evidence>
<dbReference type="InterPro" id="IPR036291">
    <property type="entry name" value="NAD(P)-bd_dom_sf"/>
</dbReference>
<dbReference type="AlphaFoldDB" id="A0A8C3CDS9"/>
<evidence type="ECO:0000256" key="24">
    <source>
        <dbReference type="ARBA" id="ARBA00047878"/>
    </source>
</evidence>
<keyword evidence="12" id="KW-0007">Acetylation</keyword>
<evidence type="ECO:0000256" key="1">
    <source>
        <dbReference type="ARBA" id="ARBA00004496"/>
    </source>
</evidence>
<evidence type="ECO:0000256" key="22">
    <source>
        <dbReference type="ARBA" id="ARBA00047742"/>
    </source>
</evidence>
<comment type="catalytic activity">
    <reaction evidence="22">
        <text>pentan-2-one + NADP(+) = (E)-pent-3-en-2-one + NADPH + H(+)</text>
        <dbReference type="Rhea" id="RHEA:50788"/>
        <dbReference type="ChEBI" id="CHEBI:15378"/>
        <dbReference type="ChEBI" id="CHEBI:16472"/>
        <dbReference type="ChEBI" id="CHEBI:57783"/>
        <dbReference type="ChEBI" id="CHEBI:58349"/>
        <dbReference type="ChEBI" id="CHEBI:145276"/>
    </reaction>
    <physiologicalReaction direction="right-to-left" evidence="22">
        <dbReference type="Rhea" id="RHEA:50790"/>
    </physiologicalReaction>
</comment>
<dbReference type="InterPro" id="IPR020843">
    <property type="entry name" value="ER"/>
</dbReference>
<proteinExistence type="inferred from homology"/>
<comment type="catalytic activity">
    <reaction evidence="26">
        <text>nonan-2-one + NADP(+) = (3E)-nonen-2-one + NADPH + H(+)</text>
        <dbReference type="Rhea" id="RHEA:50616"/>
        <dbReference type="ChEBI" id="CHEBI:15378"/>
        <dbReference type="ChEBI" id="CHEBI:57783"/>
        <dbReference type="ChEBI" id="CHEBI:58349"/>
        <dbReference type="ChEBI" id="CHEBI:77927"/>
        <dbReference type="ChEBI" id="CHEBI:133457"/>
    </reaction>
    <physiologicalReaction direction="right-to-left" evidence="26">
        <dbReference type="Rhea" id="RHEA:50618"/>
    </physiologicalReaction>
</comment>
<comment type="catalytic activity">
    <reaction evidence="20">
        <text>octanal + NADP(+) = (2E)-octenal + NADPH + H(+)</text>
        <dbReference type="Rhea" id="RHEA:50780"/>
        <dbReference type="ChEBI" id="CHEBI:15378"/>
        <dbReference type="ChEBI" id="CHEBI:17935"/>
        <dbReference type="ChEBI" id="CHEBI:57783"/>
        <dbReference type="ChEBI" id="CHEBI:58349"/>
        <dbReference type="ChEBI" id="CHEBI:61748"/>
    </reaction>
    <physiologicalReaction direction="right-to-left" evidence="20">
        <dbReference type="Rhea" id="RHEA:50782"/>
    </physiologicalReaction>
</comment>
<evidence type="ECO:0000256" key="32">
    <source>
        <dbReference type="ARBA" id="ARBA00049070"/>
    </source>
</evidence>
<keyword evidence="8" id="KW-0644">Prostaglandin metabolism</keyword>
<feature type="domain" description="Enoyl reductase (ER)" evidence="36">
    <location>
        <begin position="246"/>
        <end position="558"/>
    </location>
</feature>
<evidence type="ECO:0000259" key="36">
    <source>
        <dbReference type="SMART" id="SM00829"/>
    </source>
</evidence>
<reference evidence="37" key="1">
    <citation type="submission" date="2025-08" db="UniProtKB">
        <authorList>
            <consortium name="Ensembl"/>
        </authorList>
    </citation>
    <scope>IDENTIFICATION</scope>
</reference>
<evidence type="ECO:0000256" key="18">
    <source>
        <dbReference type="ARBA" id="ARBA00032297"/>
    </source>
</evidence>
<evidence type="ECO:0000256" key="5">
    <source>
        <dbReference type="ARBA" id="ARBA00012410"/>
    </source>
</evidence>
<evidence type="ECO:0000256" key="16">
    <source>
        <dbReference type="ARBA" id="ARBA00031851"/>
    </source>
</evidence>
<evidence type="ECO:0000256" key="11">
    <source>
        <dbReference type="ARBA" id="ARBA00022857"/>
    </source>
</evidence>
<dbReference type="Ensembl" id="ENSCMMT00000020972.1">
    <property type="protein sequence ID" value="ENSCMMP00000019098.1"/>
    <property type="gene ID" value="ENSCMMG00000012054.1"/>
</dbReference>
<evidence type="ECO:0000256" key="28">
    <source>
        <dbReference type="ARBA" id="ARBA00048387"/>
    </source>
</evidence>
<keyword evidence="11" id="KW-0521">NADP</keyword>
<evidence type="ECO:0000256" key="33">
    <source>
        <dbReference type="ARBA" id="ARBA00049179"/>
    </source>
</evidence>
<comment type="catalytic activity">
    <reaction evidence="33">
        <text>an n-alkanal + NADP(+) = an alk-2-enal + NADPH + H(+)</text>
        <dbReference type="Rhea" id="RHEA:13737"/>
        <dbReference type="ChEBI" id="CHEBI:12834"/>
        <dbReference type="ChEBI" id="CHEBI:13757"/>
        <dbReference type="ChEBI" id="CHEBI:15378"/>
        <dbReference type="ChEBI" id="CHEBI:57783"/>
        <dbReference type="ChEBI" id="CHEBI:58349"/>
        <dbReference type="EC" id="1.3.1.74"/>
    </reaction>
    <physiologicalReaction direction="right-to-left" evidence="33">
        <dbReference type="Rhea" id="RHEA:13739"/>
    </physiologicalReaction>
</comment>
<dbReference type="InterPro" id="IPR045010">
    <property type="entry name" value="MDR_fam"/>
</dbReference>
<dbReference type="Gene3D" id="3.90.180.10">
    <property type="entry name" value="Medium-chain alcohol dehydrogenases, catalytic domain"/>
    <property type="match status" value="1"/>
</dbReference>
<evidence type="ECO:0000313" key="38">
    <source>
        <dbReference type="Proteomes" id="UP000694556"/>
    </source>
</evidence>
<keyword evidence="10" id="KW-0276">Fatty acid metabolism</keyword>
<evidence type="ECO:0000256" key="30">
    <source>
        <dbReference type="ARBA" id="ARBA00048953"/>
    </source>
</evidence>
<feature type="compositionally biased region" description="Polar residues" evidence="35">
    <location>
        <begin position="176"/>
        <end position="191"/>
    </location>
</feature>
<evidence type="ECO:0000256" key="26">
    <source>
        <dbReference type="ARBA" id="ARBA00048066"/>
    </source>
</evidence>
<comment type="catalytic activity">
    <reaction evidence="31">
        <text>(5S,12S)-dihydroxy-(6E,10E,12E,14Z)-eicosatetraenoate + NADP(+) = 12-oxo-(5S)-hydroxy-(6E,8E,10E,14Z)-eicosatetraenoate + NADPH + H(+)</text>
        <dbReference type="Rhea" id="RHEA:51212"/>
        <dbReference type="ChEBI" id="CHEBI:15378"/>
        <dbReference type="ChEBI" id="CHEBI:57783"/>
        <dbReference type="ChEBI" id="CHEBI:58349"/>
        <dbReference type="ChEBI" id="CHEBI:133974"/>
        <dbReference type="ChEBI" id="CHEBI:133975"/>
    </reaction>
    <physiologicalReaction direction="left-to-right" evidence="31">
        <dbReference type="Rhea" id="RHEA:51213"/>
    </physiologicalReaction>
</comment>
<keyword evidence="9" id="KW-0597">Phosphoprotein</keyword>
<evidence type="ECO:0000256" key="4">
    <source>
        <dbReference type="ARBA" id="ARBA00011981"/>
    </source>
</evidence>
<dbReference type="EC" id="1.3.1.74" evidence="5"/>
<comment type="catalytic activity">
    <reaction evidence="27">
        <text>13,14-dihydro-15-oxo-PGF2alpha + NADP(+) = 15-oxoprostaglandin F2alpha + NADPH + H(+)</text>
        <dbReference type="Rhea" id="RHEA:50588"/>
        <dbReference type="ChEBI" id="CHEBI:15378"/>
        <dbReference type="ChEBI" id="CHEBI:57783"/>
        <dbReference type="ChEBI" id="CHEBI:58349"/>
        <dbReference type="ChEBI" id="CHEBI:133374"/>
        <dbReference type="ChEBI" id="CHEBI:133409"/>
    </reaction>
    <physiologicalReaction direction="right-to-left" evidence="27">
        <dbReference type="Rhea" id="RHEA:50590"/>
    </physiologicalReaction>
</comment>
<dbReference type="SUPFAM" id="SSF51735">
    <property type="entry name" value="NAD(P)-binding Rossmann-fold domains"/>
    <property type="match status" value="1"/>
</dbReference>
<protein>
    <recommendedName>
        <fullName evidence="6">Prostaglandin reductase 1</fullName>
        <ecNumber evidence="4">1.3.1.48</ecNumber>
        <ecNumber evidence="5">1.3.1.74</ecNumber>
    </recommendedName>
    <alternativeName>
        <fullName evidence="19">15-oxoprostaglandin 13-reductase</fullName>
    </alternativeName>
    <alternativeName>
        <fullName evidence="17">Dithiolethione-inducible gene 1 protein</fullName>
    </alternativeName>
    <alternativeName>
        <fullName evidence="16">Leukotriene B4 12-hydroxydehydrogenase</fullName>
    </alternativeName>
    <alternativeName>
        <fullName evidence="18">NAD(P)H-dependent alkenal/one oxidoreductase</fullName>
    </alternativeName>
</protein>
<name>A0A8C3CDS9_CAIMO</name>
<dbReference type="GO" id="GO:0047522">
    <property type="term" value="F:15-oxoprostaglandin 13-reductase [NAD(P)+] activity"/>
    <property type="evidence" value="ECO:0007669"/>
    <property type="project" value="UniProtKB-EC"/>
</dbReference>
<dbReference type="GO" id="GO:0005737">
    <property type="term" value="C:cytoplasm"/>
    <property type="evidence" value="ECO:0007669"/>
    <property type="project" value="UniProtKB-SubCell"/>
</dbReference>
<sequence>MSPGPLKRLLQAGEFDLLRNAPLFESDFFQVGPRGEMLPVTNRVHLITMGVACTAPSAAMPDTLLLAAPAAPPAEGLELTRLLPLRCVNLAVQELSEERLQLCFHTGRRVFLQLCPGPGAQGLFLCWAMLAGVLHTPRAPPLLNTPAEGAMPTEGASSTSEIEEEDVRAGIVLPTDQESSSAETDETSPAASTPEVIPEQTCAEHLSSNQDALLTSTTQQAKLVCHRKGDRMVTAKVWVLKKHFQGFPKPSDFDLKKIELPSLQDGELLLESVFLSVDPYMRPYSQRDMKEGDVMIGTQVARIVESKNPAFAAGAFVVANSGWRSHFISDGKGLHLLPSSWPESLPKSLALGTVGMPGLTAYFGLFEVCKMKPGETVLVNAAAGAVGSVVGQLAKIGGCKVVGCAGSDDKVAYLKKIGFDEAFNYKTVTSLDEALSKASPDGYDCFFDNVGGEFSSIAINHMKKHGRIAVCGAISQYNDSVPQKGPYVQIPMIFKELRMEGFIVTSWNNRREEGQKALLKWVLEGKVKFHEQVTEGFENMPAAFIGMLRGENLGKAIVKV</sequence>
<comment type="similarity">
    <text evidence="2">Belongs to the NADP-dependent oxidoreductase L4BD family.</text>
</comment>
<keyword evidence="14" id="KW-0443">Lipid metabolism</keyword>
<dbReference type="SMART" id="SM00829">
    <property type="entry name" value="PKS_ER"/>
    <property type="match status" value="1"/>
</dbReference>
<comment type="subcellular location">
    <subcellularLocation>
        <location evidence="1">Cytoplasm</location>
    </subcellularLocation>
</comment>
<comment type="catalytic activity">
    <reaction evidence="23">
        <text>leukotriene B4 + NADP(+) = 12-oxo-leukotriene B4 + NADPH + H(+)</text>
        <dbReference type="Rhea" id="RHEA:50608"/>
        <dbReference type="ChEBI" id="CHEBI:15378"/>
        <dbReference type="ChEBI" id="CHEBI:57461"/>
        <dbReference type="ChEBI" id="CHEBI:57783"/>
        <dbReference type="ChEBI" id="CHEBI:58349"/>
        <dbReference type="ChEBI" id="CHEBI:133309"/>
    </reaction>
    <physiologicalReaction direction="left-to-right" evidence="23">
        <dbReference type="Rhea" id="RHEA:50609"/>
    </physiologicalReaction>
</comment>
<dbReference type="InterPro" id="IPR011032">
    <property type="entry name" value="GroES-like_sf"/>
</dbReference>
<dbReference type="GO" id="GO:0006693">
    <property type="term" value="P:prostaglandin metabolic process"/>
    <property type="evidence" value="ECO:0007669"/>
    <property type="project" value="UniProtKB-KW"/>
</dbReference>
<comment type="catalytic activity">
    <reaction evidence="25">
        <text>dodecanal + NADP(+) = (2E)-dodecenal + NADPH + H(+)</text>
        <dbReference type="Rhea" id="RHEA:50784"/>
        <dbReference type="ChEBI" id="CHEBI:15378"/>
        <dbReference type="ChEBI" id="CHEBI:27836"/>
        <dbReference type="ChEBI" id="CHEBI:57783"/>
        <dbReference type="ChEBI" id="CHEBI:58349"/>
        <dbReference type="ChEBI" id="CHEBI:133741"/>
    </reaction>
    <physiologicalReaction direction="right-to-left" evidence="25">
        <dbReference type="Rhea" id="RHEA:50786"/>
    </physiologicalReaction>
</comment>
<comment type="subunit">
    <text evidence="3">Monomer or homodimer.</text>
</comment>
<dbReference type="SUPFAM" id="SSF50129">
    <property type="entry name" value="GroES-like"/>
    <property type="match status" value="2"/>
</dbReference>
<accession>A0A8C3CDS9</accession>
<evidence type="ECO:0000256" key="9">
    <source>
        <dbReference type="ARBA" id="ARBA00022553"/>
    </source>
</evidence>
<dbReference type="InterPro" id="IPR014190">
    <property type="entry name" value="PTGR1"/>
</dbReference>
<evidence type="ECO:0000256" key="3">
    <source>
        <dbReference type="ARBA" id="ARBA00011852"/>
    </source>
</evidence>
<reference evidence="37" key="2">
    <citation type="submission" date="2025-09" db="UniProtKB">
        <authorList>
            <consortium name="Ensembl"/>
        </authorList>
    </citation>
    <scope>IDENTIFICATION</scope>
</reference>
<dbReference type="Pfam" id="PF00107">
    <property type="entry name" value="ADH_zinc_N"/>
    <property type="match status" value="1"/>
</dbReference>
<dbReference type="PANTHER" id="PTHR43205:SF7">
    <property type="entry name" value="PROSTAGLANDIN REDUCTASE 1"/>
    <property type="match status" value="1"/>
</dbReference>
<dbReference type="GO" id="GO:0032440">
    <property type="term" value="F:2-alkenal reductase [NAD(P)H] activity"/>
    <property type="evidence" value="ECO:0007669"/>
    <property type="project" value="UniProtKB-EC"/>
</dbReference>
<evidence type="ECO:0000256" key="25">
    <source>
        <dbReference type="ARBA" id="ARBA00047903"/>
    </source>
</evidence>
<evidence type="ECO:0000313" key="37">
    <source>
        <dbReference type="Ensembl" id="ENSCMMP00000019098.1"/>
    </source>
</evidence>
<dbReference type="EC" id="1.3.1.48" evidence="4"/>
<dbReference type="Pfam" id="PF12480">
    <property type="entry name" value="GARIL_Rab2_bd"/>
    <property type="match status" value="1"/>
</dbReference>
<comment type="catalytic activity">
    <reaction evidence="28">
        <text>4-hydroxynonanal + NADP(+) = (E)-4-hydroxynon-2-enal + NADPH + H(+)</text>
        <dbReference type="Rhea" id="RHEA:64736"/>
        <dbReference type="ChEBI" id="CHEBI:15378"/>
        <dbReference type="ChEBI" id="CHEBI:57783"/>
        <dbReference type="ChEBI" id="CHEBI:58349"/>
        <dbReference type="ChEBI" id="CHEBI:58968"/>
        <dbReference type="ChEBI" id="CHEBI:156112"/>
    </reaction>
    <physiologicalReaction direction="right-to-left" evidence="28">
        <dbReference type="Rhea" id="RHEA:64738"/>
    </physiologicalReaction>
</comment>
<evidence type="ECO:0000256" key="29">
    <source>
        <dbReference type="ARBA" id="ARBA00048591"/>
    </source>
</evidence>
<dbReference type="CDD" id="cd08294">
    <property type="entry name" value="leukotriene_B4_DH_like"/>
    <property type="match status" value="1"/>
</dbReference>
<dbReference type="Proteomes" id="UP000694556">
    <property type="component" value="Unassembled WGS sequence"/>
</dbReference>
<comment type="catalytic activity">
    <reaction evidence="24">
        <text>13,14-dihydro-15-oxo-prostaglandin F1alpha + NADP(+) = 15-oxoprostaglandin F1alpha + NADPH + H(+)</text>
        <dbReference type="Rhea" id="RHEA:50592"/>
        <dbReference type="ChEBI" id="CHEBI:15378"/>
        <dbReference type="ChEBI" id="CHEBI:57783"/>
        <dbReference type="ChEBI" id="CHEBI:58349"/>
        <dbReference type="ChEBI" id="CHEBI:79072"/>
        <dbReference type="ChEBI" id="CHEBI:133411"/>
    </reaction>
    <physiologicalReaction direction="right-to-left" evidence="24">
        <dbReference type="Rhea" id="RHEA:50594"/>
    </physiologicalReaction>
</comment>
<keyword evidence="38" id="KW-1185">Reference proteome</keyword>
<keyword evidence="13" id="KW-0560">Oxidoreductase</keyword>
<evidence type="ECO:0000256" key="15">
    <source>
        <dbReference type="ARBA" id="ARBA00023278"/>
    </source>
</evidence>
<comment type="catalytic activity">
    <reaction evidence="34">
        <text>hexanal + NADP(+) = (E)-hex-2-enal + NADPH + H(+)</text>
        <dbReference type="Rhea" id="RHEA:50776"/>
        <dbReference type="ChEBI" id="CHEBI:15378"/>
        <dbReference type="ChEBI" id="CHEBI:28913"/>
        <dbReference type="ChEBI" id="CHEBI:57783"/>
        <dbReference type="ChEBI" id="CHEBI:58349"/>
        <dbReference type="ChEBI" id="CHEBI:88528"/>
    </reaction>
    <physiologicalReaction direction="right-to-left" evidence="34">
        <dbReference type="Rhea" id="RHEA:50778"/>
    </physiologicalReaction>
</comment>
<dbReference type="InterPro" id="IPR041694">
    <property type="entry name" value="ADH_N_2"/>
</dbReference>
<comment type="catalytic activity">
    <reaction evidence="32">
        <text>13,14-dihydro-15-oxo-prostaglandin E1 + NADP(+) = 15-oxoprostaglandin E1 + NADPH + H(+)</text>
        <dbReference type="Rhea" id="RHEA:50584"/>
        <dbReference type="ChEBI" id="CHEBI:15378"/>
        <dbReference type="ChEBI" id="CHEBI:57401"/>
        <dbReference type="ChEBI" id="CHEBI:57783"/>
        <dbReference type="ChEBI" id="CHEBI:58349"/>
        <dbReference type="ChEBI" id="CHEBI:133408"/>
    </reaction>
    <physiologicalReaction direction="right-to-left" evidence="32">
        <dbReference type="Rhea" id="RHEA:50586"/>
    </physiologicalReaction>
</comment>
<dbReference type="InterPro" id="IPR022168">
    <property type="entry name" value="GARIL-like_Rab2B-bd"/>
</dbReference>
<evidence type="ECO:0000256" key="6">
    <source>
        <dbReference type="ARBA" id="ARBA00020651"/>
    </source>
</evidence>
<evidence type="ECO:0000256" key="12">
    <source>
        <dbReference type="ARBA" id="ARBA00022990"/>
    </source>
</evidence>
<evidence type="ECO:0000256" key="23">
    <source>
        <dbReference type="ARBA" id="ARBA00047871"/>
    </source>
</evidence>
<dbReference type="InterPro" id="IPR013149">
    <property type="entry name" value="ADH-like_C"/>
</dbReference>
<evidence type="ECO:0000256" key="14">
    <source>
        <dbReference type="ARBA" id="ARBA00023098"/>
    </source>
</evidence>
<evidence type="ECO:0000256" key="2">
    <source>
        <dbReference type="ARBA" id="ARBA00010460"/>
    </source>
</evidence>
<organism evidence="37 38">
    <name type="scientific">Cairina moschata</name>
    <name type="common">Muscovy duck</name>
    <dbReference type="NCBI Taxonomy" id="8855"/>
    <lineage>
        <taxon>Eukaryota</taxon>
        <taxon>Metazoa</taxon>
        <taxon>Chordata</taxon>
        <taxon>Craniata</taxon>
        <taxon>Vertebrata</taxon>
        <taxon>Euteleostomi</taxon>
        <taxon>Archelosauria</taxon>
        <taxon>Archosauria</taxon>
        <taxon>Dinosauria</taxon>
        <taxon>Saurischia</taxon>
        <taxon>Theropoda</taxon>
        <taxon>Coelurosauria</taxon>
        <taxon>Aves</taxon>
        <taxon>Neognathae</taxon>
        <taxon>Galloanserae</taxon>
        <taxon>Anseriformes</taxon>
        <taxon>Anatidae</taxon>
        <taxon>Anatinae</taxon>
        <taxon>Cairina</taxon>
    </lineage>
</organism>
<evidence type="ECO:0000256" key="13">
    <source>
        <dbReference type="ARBA" id="ARBA00023002"/>
    </source>
</evidence>
<dbReference type="FunFam" id="3.40.50.720:FF:000121">
    <property type="entry name" value="Prostaglandin reductase 2"/>
    <property type="match status" value="1"/>
</dbReference>
<evidence type="ECO:0000256" key="34">
    <source>
        <dbReference type="ARBA" id="ARBA00049368"/>
    </source>
</evidence>
<comment type="catalytic activity">
    <reaction evidence="21">
        <text>decanal + NADP(+) = (2E)-decenal + NADPH + H(+)</text>
        <dbReference type="Rhea" id="RHEA:50612"/>
        <dbReference type="ChEBI" id="CHEBI:15378"/>
        <dbReference type="ChEBI" id="CHEBI:31457"/>
        <dbReference type="ChEBI" id="CHEBI:57783"/>
        <dbReference type="ChEBI" id="CHEBI:58349"/>
        <dbReference type="ChEBI" id="CHEBI:133455"/>
    </reaction>
    <physiologicalReaction direction="right-to-left" evidence="21">
        <dbReference type="Rhea" id="RHEA:50614"/>
    </physiologicalReaction>
</comment>
<dbReference type="Gene3D" id="3.40.50.720">
    <property type="entry name" value="NAD(P)-binding Rossmann-like Domain"/>
    <property type="match status" value="1"/>
</dbReference>
<feature type="region of interest" description="Disordered" evidence="35">
    <location>
        <begin position="144"/>
        <end position="196"/>
    </location>
</feature>
<keyword evidence="15" id="KW-0379">Hydroxylation</keyword>
<evidence type="ECO:0000256" key="19">
    <source>
        <dbReference type="ARBA" id="ARBA00033119"/>
    </source>
</evidence>
<evidence type="ECO:0000256" key="8">
    <source>
        <dbReference type="ARBA" id="ARBA00022501"/>
    </source>
</evidence>
<dbReference type="PANTHER" id="PTHR43205">
    <property type="entry name" value="PROSTAGLANDIN REDUCTASE"/>
    <property type="match status" value="1"/>
</dbReference>
<comment type="catalytic activity">
    <reaction evidence="29">
        <text>20-hydroxy-leukotriene B4 + NADP(+) = 12-oxo-20-hydroxy-leukotriene B4 + NADPH + H(+)</text>
        <dbReference type="Rhea" id="RHEA:51208"/>
        <dbReference type="ChEBI" id="CHEBI:15378"/>
        <dbReference type="ChEBI" id="CHEBI:57460"/>
        <dbReference type="ChEBI" id="CHEBI:57783"/>
        <dbReference type="ChEBI" id="CHEBI:58349"/>
        <dbReference type="ChEBI" id="CHEBI:133346"/>
    </reaction>
    <physiologicalReaction direction="left-to-right" evidence="29">
        <dbReference type="Rhea" id="RHEA:51209"/>
    </physiologicalReaction>
</comment>
<evidence type="ECO:0000256" key="31">
    <source>
        <dbReference type="ARBA" id="ARBA00049068"/>
    </source>
</evidence>
<keyword evidence="7" id="KW-0963">Cytoplasm</keyword>
<evidence type="ECO:0000256" key="21">
    <source>
        <dbReference type="ARBA" id="ARBA00047617"/>
    </source>
</evidence>
<evidence type="ECO:0000256" key="17">
    <source>
        <dbReference type="ARBA" id="ARBA00032255"/>
    </source>
</evidence>
<evidence type="ECO:0000256" key="10">
    <source>
        <dbReference type="ARBA" id="ARBA00022832"/>
    </source>
</evidence>
<evidence type="ECO:0000256" key="20">
    <source>
        <dbReference type="ARBA" id="ARBA00047461"/>
    </source>
</evidence>
<evidence type="ECO:0000256" key="35">
    <source>
        <dbReference type="SAM" id="MobiDB-lite"/>
    </source>
</evidence>
<comment type="catalytic activity">
    <reaction evidence="30">
        <text>6-trans-leukotriene B4 + NADP(+) = 12-oxo-(5S)-hydroxy-(6E,8E,10E,14Z)-eicosatetraenoate + NADPH + H(+)</text>
        <dbReference type="Rhea" id="RHEA:51204"/>
        <dbReference type="ChEBI" id="CHEBI:15378"/>
        <dbReference type="ChEBI" id="CHEBI:57783"/>
        <dbReference type="ChEBI" id="CHEBI:58349"/>
        <dbReference type="ChEBI" id="CHEBI:90723"/>
        <dbReference type="ChEBI" id="CHEBI:133974"/>
    </reaction>
    <physiologicalReaction direction="left-to-right" evidence="30">
        <dbReference type="Rhea" id="RHEA:51205"/>
    </physiologicalReaction>
</comment>
<dbReference type="Pfam" id="PF16884">
    <property type="entry name" value="ADH_N_2"/>
    <property type="match status" value="1"/>
</dbReference>